<organism evidence="1 2">
    <name type="scientific">Herbiconiux daphne</name>
    <dbReference type="NCBI Taxonomy" id="2970914"/>
    <lineage>
        <taxon>Bacteria</taxon>
        <taxon>Bacillati</taxon>
        <taxon>Actinomycetota</taxon>
        <taxon>Actinomycetes</taxon>
        <taxon>Micrococcales</taxon>
        <taxon>Microbacteriaceae</taxon>
        <taxon>Herbiconiux</taxon>
    </lineage>
</organism>
<dbReference type="Proteomes" id="UP001165586">
    <property type="component" value="Unassembled WGS sequence"/>
</dbReference>
<gene>
    <name evidence="1" type="ORF">N1032_22260</name>
</gene>
<proteinExistence type="predicted"/>
<dbReference type="RefSeq" id="WP_259542420.1">
    <property type="nucleotide sequence ID" value="NZ_JANLCJ010000032.1"/>
</dbReference>
<sequence length="82" mass="9529">MPSKNIVFLETVGNKIIGVQHIAYIFKIKDTSYQIRQYRSKDEIKTTLWTIGKQEITEITDYDNLTDDVKEEIKKYTLGSVA</sequence>
<reference evidence="1" key="1">
    <citation type="submission" date="2022-08" db="EMBL/GenBank/DDBJ databases">
        <authorList>
            <person name="Deng Y."/>
            <person name="Han X.-F."/>
            <person name="Zhang Y.-Q."/>
        </authorList>
    </citation>
    <scope>NUCLEOTIDE SEQUENCE</scope>
    <source>
        <strain evidence="1">CPCC 203386</strain>
    </source>
</reference>
<name>A0ABT2H985_9MICO</name>
<accession>A0ABT2H985</accession>
<keyword evidence="2" id="KW-1185">Reference proteome</keyword>
<dbReference type="EMBL" id="JANLCJ010000032">
    <property type="protein sequence ID" value="MCS5736463.1"/>
    <property type="molecule type" value="Genomic_DNA"/>
</dbReference>
<protein>
    <submittedName>
        <fullName evidence="1">Uncharacterized protein</fullName>
    </submittedName>
</protein>
<evidence type="ECO:0000313" key="1">
    <source>
        <dbReference type="EMBL" id="MCS5736463.1"/>
    </source>
</evidence>
<comment type="caution">
    <text evidence="1">The sequence shown here is derived from an EMBL/GenBank/DDBJ whole genome shotgun (WGS) entry which is preliminary data.</text>
</comment>
<evidence type="ECO:0000313" key="2">
    <source>
        <dbReference type="Proteomes" id="UP001165586"/>
    </source>
</evidence>